<evidence type="ECO:0000256" key="3">
    <source>
        <dbReference type="PROSITE-ProRule" id="PRU01331"/>
    </source>
</evidence>
<dbReference type="AlphaFoldDB" id="A0A7I7XS02"/>
<evidence type="ECO:0000313" key="5">
    <source>
        <dbReference type="EMBL" id="BBZ31995.1"/>
    </source>
</evidence>
<organism evidence="5 6">
    <name type="scientific">Mycolicibacterium confluentis</name>
    <dbReference type="NCBI Taxonomy" id="28047"/>
    <lineage>
        <taxon>Bacteria</taxon>
        <taxon>Bacillati</taxon>
        <taxon>Actinomycetota</taxon>
        <taxon>Actinomycetes</taxon>
        <taxon>Mycobacteriales</taxon>
        <taxon>Mycobacteriaceae</taxon>
        <taxon>Mycolicibacterium</taxon>
    </lineage>
</organism>
<protein>
    <submittedName>
        <fullName evidence="5">Glutamine synthetase</fullName>
    </submittedName>
</protein>
<comment type="similarity">
    <text evidence="1 3 4">Belongs to the glutamine synthetase family.</text>
</comment>
<dbReference type="RefSeq" id="WP_085155038.1">
    <property type="nucleotide sequence ID" value="NZ_AP022612.1"/>
</dbReference>
<sequence>MTDTVATTQLEVVDYDLGLRGKLARAGKTRGGSALSFCTILYGLSVIDDVTDTPFSNAANGYPDAPLVPDESTRIELPWRPGTDAVIAELIGADGRPLELSPRAVLGSLNQGYAELGLQPVLGFEYEMWLFVESPGAPGVGGALPGYVPFGRTENAYSLTRGNEIHSLATEFINRMQQVGIEVEMFHGELGPGFFEFTLAPAPAIRAADNAARARQYLRDLCAERGMHASFMSKPFADKSGAGGHVHSSLTRDGVNVFADETGAALSEVGTHYLAGLLAGMPDTALMMNPNVNSYKRIDPEMYTPSVADWGYDNRSAAARVLLGERKSARVEHRRPGADANPYLVAAALLAAGLRGLRERMALPGGDSDPVALPGDLGAALSRFEGSVWLPELLGNQFCASFAATRRAELQRYETWLQKTITSWELTRHLEHQ</sequence>
<evidence type="ECO:0000256" key="4">
    <source>
        <dbReference type="RuleBase" id="RU000384"/>
    </source>
</evidence>
<dbReference type="PANTHER" id="PTHR43785">
    <property type="entry name" value="GAMMA-GLUTAMYLPUTRESCINE SYNTHETASE"/>
    <property type="match status" value="1"/>
</dbReference>
<proteinExistence type="inferred from homology"/>
<name>A0A7I7XS02_9MYCO</name>
<dbReference type="SUPFAM" id="SSF55931">
    <property type="entry name" value="Glutamine synthetase/guanido kinase"/>
    <property type="match status" value="1"/>
</dbReference>
<keyword evidence="2" id="KW-0436">Ligase</keyword>
<dbReference type="SMART" id="SM01230">
    <property type="entry name" value="Gln-synt_C"/>
    <property type="match status" value="1"/>
</dbReference>
<dbReference type="Pfam" id="PF00120">
    <property type="entry name" value="Gln-synt_C"/>
    <property type="match status" value="1"/>
</dbReference>
<evidence type="ECO:0000313" key="6">
    <source>
        <dbReference type="Proteomes" id="UP000466931"/>
    </source>
</evidence>
<gene>
    <name evidence="5" type="ORF">MCNF_06000</name>
</gene>
<reference evidence="5" key="1">
    <citation type="journal article" date="2019" name="Emerg. Microbes Infect.">
        <title>Comprehensive subspecies identification of 175 nontuberculous mycobacteria species based on 7547 genomic profiles.</title>
        <authorList>
            <person name="Matsumoto Y."/>
            <person name="Kinjo T."/>
            <person name="Motooka D."/>
            <person name="Nabeya D."/>
            <person name="Jung N."/>
            <person name="Uechi K."/>
            <person name="Horii T."/>
            <person name="Iida T."/>
            <person name="Fujita J."/>
            <person name="Nakamura S."/>
        </authorList>
    </citation>
    <scope>NUCLEOTIDE SEQUENCE [LARGE SCALE GENOMIC DNA]</scope>
    <source>
        <strain evidence="5">JCM 13671</strain>
    </source>
</reference>
<evidence type="ECO:0000256" key="2">
    <source>
        <dbReference type="ARBA" id="ARBA00022598"/>
    </source>
</evidence>
<dbReference type="PANTHER" id="PTHR43785:SF12">
    <property type="entry name" value="TYPE-1 GLUTAMINE SYNTHETASE 2"/>
    <property type="match status" value="1"/>
</dbReference>
<dbReference type="OrthoDB" id="9807095at2"/>
<dbReference type="InterPro" id="IPR014746">
    <property type="entry name" value="Gln_synth/guanido_kin_cat_dom"/>
</dbReference>
<evidence type="ECO:0000256" key="1">
    <source>
        <dbReference type="ARBA" id="ARBA00009897"/>
    </source>
</evidence>
<reference evidence="5" key="2">
    <citation type="submission" date="2020-02" db="EMBL/GenBank/DDBJ databases">
        <authorList>
            <person name="Matsumoto Y."/>
            <person name="Motooka D."/>
            <person name="Nakamura S."/>
        </authorList>
    </citation>
    <scope>NUCLEOTIDE SEQUENCE</scope>
    <source>
        <strain evidence="5">JCM 13671</strain>
    </source>
</reference>
<keyword evidence="6" id="KW-1185">Reference proteome</keyword>
<dbReference type="Gene3D" id="3.30.590.10">
    <property type="entry name" value="Glutamine synthetase/guanido kinase, catalytic domain"/>
    <property type="match status" value="1"/>
</dbReference>
<dbReference type="PROSITE" id="PS51987">
    <property type="entry name" value="GS_CATALYTIC"/>
    <property type="match status" value="1"/>
</dbReference>
<dbReference type="Proteomes" id="UP000466931">
    <property type="component" value="Chromosome"/>
</dbReference>
<dbReference type="GO" id="GO:0004356">
    <property type="term" value="F:glutamine synthetase activity"/>
    <property type="evidence" value="ECO:0007669"/>
    <property type="project" value="InterPro"/>
</dbReference>
<accession>A0A7I7XS02</accession>
<dbReference type="EMBL" id="AP022612">
    <property type="protein sequence ID" value="BBZ31995.1"/>
    <property type="molecule type" value="Genomic_DNA"/>
</dbReference>
<dbReference type="InterPro" id="IPR008146">
    <property type="entry name" value="Gln_synth_cat_dom"/>
</dbReference>